<evidence type="ECO:0000313" key="2">
    <source>
        <dbReference type="Proteomes" id="UP001295444"/>
    </source>
</evidence>
<protein>
    <submittedName>
        <fullName evidence="1">Uncharacterized protein</fullName>
    </submittedName>
</protein>
<reference evidence="1" key="1">
    <citation type="submission" date="2022-03" db="EMBL/GenBank/DDBJ databases">
        <authorList>
            <person name="Alioto T."/>
            <person name="Alioto T."/>
            <person name="Gomez Garrido J."/>
        </authorList>
    </citation>
    <scope>NUCLEOTIDE SEQUENCE</scope>
</reference>
<dbReference type="Proteomes" id="UP001295444">
    <property type="component" value="Chromosome 02"/>
</dbReference>
<dbReference type="SUPFAM" id="SSF56219">
    <property type="entry name" value="DNase I-like"/>
    <property type="match status" value="1"/>
</dbReference>
<dbReference type="AlphaFoldDB" id="A0AAD1RDT7"/>
<proteinExistence type="predicted"/>
<sequence>LLNVRGLNIPERRRLLLADMRRKGAGIVLLQETHFKRGGAPSLHDCRYSVGFFGNYVGGK</sequence>
<evidence type="ECO:0000313" key="1">
    <source>
        <dbReference type="EMBL" id="CAH2249514.1"/>
    </source>
</evidence>
<feature type="non-terminal residue" evidence="1">
    <location>
        <position position="1"/>
    </location>
</feature>
<dbReference type="EMBL" id="OW240913">
    <property type="protein sequence ID" value="CAH2249514.1"/>
    <property type="molecule type" value="Genomic_DNA"/>
</dbReference>
<accession>A0AAD1RDT7</accession>
<organism evidence="1 2">
    <name type="scientific">Pelobates cultripes</name>
    <name type="common">Western spadefoot toad</name>
    <dbReference type="NCBI Taxonomy" id="61616"/>
    <lineage>
        <taxon>Eukaryota</taxon>
        <taxon>Metazoa</taxon>
        <taxon>Chordata</taxon>
        <taxon>Craniata</taxon>
        <taxon>Vertebrata</taxon>
        <taxon>Euteleostomi</taxon>
        <taxon>Amphibia</taxon>
        <taxon>Batrachia</taxon>
        <taxon>Anura</taxon>
        <taxon>Pelobatoidea</taxon>
        <taxon>Pelobatidae</taxon>
        <taxon>Pelobates</taxon>
    </lineage>
</organism>
<keyword evidence="2" id="KW-1185">Reference proteome</keyword>
<feature type="non-terminal residue" evidence="1">
    <location>
        <position position="60"/>
    </location>
</feature>
<dbReference type="InterPro" id="IPR036691">
    <property type="entry name" value="Endo/exonu/phosph_ase_sf"/>
</dbReference>
<name>A0AAD1RDT7_PELCU</name>
<gene>
    <name evidence="1" type="ORF">PECUL_23A000081</name>
</gene>